<dbReference type="Proteomes" id="UP000184543">
    <property type="component" value="Unassembled WGS sequence"/>
</dbReference>
<sequence>MKSRYFGVGFKPSLEQQLKEMYLEERMVKRDNTRVDMPKDLLKKTRGVEWLKRLHVPKFYRYFFYRQHVLSKKWGNIQPAFSSLMVIALTGVFHFFPSLWICGNIEY</sequence>
<name>A0A1M6P5K3_9FLAO</name>
<dbReference type="STRING" id="192903.SAMN04488513_11819"/>
<keyword evidence="1" id="KW-0812">Transmembrane</keyword>
<keyword evidence="1" id="KW-0472">Membrane</keyword>
<evidence type="ECO:0000313" key="3">
    <source>
        <dbReference type="Proteomes" id="UP000184543"/>
    </source>
</evidence>
<dbReference type="EMBL" id="FQYU01000018">
    <property type="protein sequence ID" value="SHK03200.1"/>
    <property type="molecule type" value="Genomic_DNA"/>
</dbReference>
<keyword evidence="3" id="KW-1185">Reference proteome</keyword>
<proteinExistence type="predicted"/>
<organism evidence="2 3">
    <name type="scientific">Pseudozobellia thermophila</name>
    <dbReference type="NCBI Taxonomy" id="192903"/>
    <lineage>
        <taxon>Bacteria</taxon>
        <taxon>Pseudomonadati</taxon>
        <taxon>Bacteroidota</taxon>
        <taxon>Flavobacteriia</taxon>
        <taxon>Flavobacteriales</taxon>
        <taxon>Flavobacteriaceae</taxon>
        <taxon>Pseudozobellia</taxon>
    </lineage>
</organism>
<feature type="transmembrane region" description="Helical" evidence="1">
    <location>
        <begin position="80"/>
        <end position="101"/>
    </location>
</feature>
<evidence type="ECO:0000256" key="1">
    <source>
        <dbReference type="SAM" id="Phobius"/>
    </source>
</evidence>
<reference evidence="3" key="1">
    <citation type="submission" date="2016-11" db="EMBL/GenBank/DDBJ databases">
        <authorList>
            <person name="Varghese N."/>
            <person name="Submissions S."/>
        </authorList>
    </citation>
    <scope>NUCLEOTIDE SEQUENCE [LARGE SCALE GENOMIC DNA]</scope>
    <source>
        <strain evidence="3">DSM 19858</strain>
    </source>
</reference>
<protein>
    <submittedName>
        <fullName evidence="2">Uncharacterized protein</fullName>
    </submittedName>
</protein>
<evidence type="ECO:0000313" key="2">
    <source>
        <dbReference type="EMBL" id="SHK03200.1"/>
    </source>
</evidence>
<accession>A0A1M6P5K3</accession>
<keyword evidence="1" id="KW-1133">Transmembrane helix</keyword>
<dbReference type="AlphaFoldDB" id="A0A1M6P5K3"/>
<gene>
    <name evidence="2" type="ORF">SAMN04488513_11819</name>
</gene>